<sequence>MTALTALRRSFKETCERDISRETVTNPTVTQHQSRQRIIDETYPELSLNQMKKHKVQLRIKIPSLPATIEDASEDEESTATSNYLSSTVNLEGRSPHVLPPEELFRSNFVANQNSFTHPLVSPKFKRRPLRPLRAAKTTAGLSQEFNDPSIRNKRSISLLGERLSSANFDTLLSDFSDLPTIPETVPMRKKSGKEEAYSDDEENEDENSFEAFVPECSVSSLSA</sequence>
<reference evidence="2" key="2">
    <citation type="submission" date="2022-06" db="UniProtKB">
        <authorList>
            <consortium name="EnsemblMetazoa"/>
        </authorList>
    </citation>
    <scope>IDENTIFICATION</scope>
</reference>
<proteinExistence type="predicted"/>
<feature type="region of interest" description="Disordered" evidence="1">
    <location>
        <begin position="182"/>
        <end position="224"/>
    </location>
</feature>
<keyword evidence="3" id="KW-1185">Reference proteome</keyword>
<dbReference type="Proteomes" id="UP000024404">
    <property type="component" value="Unassembled WGS sequence"/>
</dbReference>
<name>A0A8R1U4A1_ONCVO</name>
<dbReference type="AlphaFoldDB" id="A0A8R1U4A1"/>
<dbReference type="EMBL" id="CMVM020000304">
    <property type="status" value="NOT_ANNOTATED_CDS"/>
    <property type="molecule type" value="Genomic_DNA"/>
</dbReference>
<evidence type="ECO:0000256" key="1">
    <source>
        <dbReference type="SAM" id="MobiDB-lite"/>
    </source>
</evidence>
<reference evidence="3" key="1">
    <citation type="submission" date="2013-10" db="EMBL/GenBank/DDBJ databases">
        <title>Genome sequencing of Onchocerca volvulus.</title>
        <authorList>
            <person name="Cotton J."/>
            <person name="Tsai J."/>
            <person name="Stanley E."/>
            <person name="Tracey A."/>
            <person name="Holroyd N."/>
            <person name="Lustigman S."/>
            <person name="Berriman M."/>
        </authorList>
    </citation>
    <scope>NUCLEOTIDE SEQUENCE</scope>
</reference>
<dbReference type="EnsemblMetazoa" id="OVOC9890.1">
    <property type="protein sequence ID" value="OVOC9890.1"/>
    <property type="gene ID" value="WBGene00246699"/>
</dbReference>
<evidence type="ECO:0000313" key="2">
    <source>
        <dbReference type="EnsemblMetazoa" id="OVOC9890.1"/>
    </source>
</evidence>
<dbReference type="OMA" id="KFEHRPL"/>
<feature type="compositionally biased region" description="Acidic residues" evidence="1">
    <location>
        <begin position="198"/>
        <end position="209"/>
    </location>
</feature>
<evidence type="ECO:0000313" key="3">
    <source>
        <dbReference type="Proteomes" id="UP000024404"/>
    </source>
</evidence>
<accession>A0A8R1U4A1</accession>
<organism evidence="2 3">
    <name type="scientific">Onchocerca volvulus</name>
    <dbReference type="NCBI Taxonomy" id="6282"/>
    <lineage>
        <taxon>Eukaryota</taxon>
        <taxon>Metazoa</taxon>
        <taxon>Ecdysozoa</taxon>
        <taxon>Nematoda</taxon>
        <taxon>Chromadorea</taxon>
        <taxon>Rhabditida</taxon>
        <taxon>Spirurina</taxon>
        <taxon>Spiruromorpha</taxon>
        <taxon>Filarioidea</taxon>
        <taxon>Onchocercidae</taxon>
        <taxon>Onchocerca</taxon>
    </lineage>
</organism>
<protein>
    <submittedName>
        <fullName evidence="2">Uncharacterized protein</fullName>
    </submittedName>
</protein>